<comment type="caution">
    <text evidence="1">The sequence shown here is derived from an EMBL/GenBank/DDBJ whole genome shotgun (WGS) entry which is preliminary data.</text>
</comment>
<dbReference type="EMBL" id="JAAIKB010000007">
    <property type="protein sequence ID" value="NGM21894.1"/>
    <property type="molecule type" value="Genomic_DNA"/>
</dbReference>
<reference evidence="1 2" key="1">
    <citation type="submission" date="2020-02" db="EMBL/GenBank/DDBJ databases">
        <authorList>
            <person name="Kim H.M."/>
            <person name="Jeon C.O."/>
        </authorList>
    </citation>
    <scope>NUCLEOTIDE SEQUENCE [LARGE SCALE GENOMIC DNA]</scope>
    <source>
        <strain evidence="1 2">PeD5</strain>
    </source>
</reference>
<dbReference type="Proteomes" id="UP000475385">
    <property type="component" value="Unassembled WGS sequence"/>
</dbReference>
<name>A0A6M1LQ45_9PROT</name>
<organism evidence="1 2">
    <name type="scientific">Falsiroseomonas algicola</name>
    <dbReference type="NCBI Taxonomy" id="2716930"/>
    <lineage>
        <taxon>Bacteria</taxon>
        <taxon>Pseudomonadati</taxon>
        <taxon>Pseudomonadota</taxon>
        <taxon>Alphaproteobacteria</taxon>
        <taxon>Acetobacterales</taxon>
        <taxon>Roseomonadaceae</taxon>
        <taxon>Falsiroseomonas</taxon>
    </lineage>
</organism>
<dbReference type="PROSITE" id="PS51257">
    <property type="entry name" value="PROKAR_LIPOPROTEIN"/>
    <property type="match status" value="1"/>
</dbReference>
<proteinExistence type="predicted"/>
<protein>
    <recommendedName>
        <fullName evidence="3">Lipoprotein</fullName>
    </recommendedName>
</protein>
<dbReference type="RefSeq" id="WP_164695801.1">
    <property type="nucleotide sequence ID" value="NZ_JAAIKB010000007.1"/>
</dbReference>
<evidence type="ECO:0008006" key="3">
    <source>
        <dbReference type="Google" id="ProtNLM"/>
    </source>
</evidence>
<keyword evidence="2" id="KW-1185">Reference proteome</keyword>
<sequence>MIAVMMRNVFFPIVAGVAVLAVAGCGARQVEAVQERSTLDDRLSCAHIQGELATNTARAPELAAEAERRGRDSVGMILLMGVAGAAFIDGGDSQRQEAAALERRNARLRELAQERGCAL</sequence>
<dbReference type="AlphaFoldDB" id="A0A6M1LQ45"/>
<reference evidence="1 2" key="2">
    <citation type="submission" date="2020-03" db="EMBL/GenBank/DDBJ databases">
        <title>Roseomonas stagni sp. nov., isolated from pond water in Japan.</title>
        <authorList>
            <person name="Furuhata K."/>
            <person name="Miyamoto H."/>
            <person name="Goto K."/>
        </authorList>
    </citation>
    <scope>NUCLEOTIDE SEQUENCE [LARGE SCALE GENOMIC DNA]</scope>
    <source>
        <strain evidence="1 2">PeD5</strain>
    </source>
</reference>
<accession>A0A6M1LQ45</accession>
<evidence type="ECO:0000313" key="1">
    <source>
        <dbReference type="EMBL" id="NGM21894.1"/>
    </source>
</evidence>
<gene>
    <name evidence="1" type="ORF">G3576_17855</name>
</gene>
<evidence type="ECO:0000313" key="2">
    <source>
        <dbReference type="Proteomes" id="UP000475385"/>
    </source>
</evidence>